<proteinExistence type="predicted"/>
<gene>
    <name evidence="1" type="ORF">RHGRI_030731</name>
</gene>
<evidence type="ECO:0000313" key="2">
    <source>
        <dbReference type="Proteomes" id="UP000823749"/>
    </source>
</evidence>
<keyword evidence="2" id="KW-1185">Reference proteome</keyword>
<evidence type="ECO:0000313" key="1">
    <source>
        <dbReference type="EMBL" id="KAG5523833.1"/>
    </source>
</evidence>
<dbReference type="AlphaFoldDB" id="A0AAV6I5N5"/>
<comment type="caution">
    <text evidence="1">The sequence shown here is derived from an EMBL/GenBank/DDBJ whole genome shotgun (WGS) entry which is preliminary data.</text>
</comment>
<name>A0AAV6I5N5_9ERIC</name>
<organism evidence="1 2">
    <name type="scientific">Rhododendron griersonianum</name>
    <dbReference type="NCBI Taxonomy" id="479676"/>
    <lineage>
        <taxon>Eukaryota</taxon>
        <taxon>Viridiplantae</taxon>
        <taxon>Streptophyta</taxon>
        <taxon>Embryophyta</taxon>
        <taxon>Tracheophyta</taxon>
        <taxon>Spermatophyta</taxon>
        <taxon>Magnoliopsida</taxon>
        <taxon>eudicotyledons</taxon>
        <taxon>Gunneridae</taxon>
        <taxon>Pentapetalae</taxon>
        <taxon>asterids</taxon>
        <taxon>Ericales</taxon>
        <taxon>Ericaceae</taxon>
        <taxon>Ericoideae</taxon>
        <taxon>Rhodoreae</taxon>
        <taxon>Rhododendron</taxon>
    </lineage>
</organism>
<reference evidence="1" key="1">
    <citation type="submission" date="2020-08" db="EMBL/GenBank/DDBJ databases">
        <title>Plant Genome Project.</title>
        <authorList>
            <person name="Zhang R.-G."/>
        </authorList>
    </citation>
    <scope>NUCLEOTIDE SEQUENCE</scope>
    <source>
        <strain evidence="1">WSP0</strain>
        <tissue evidence="1">Leaf</tissue>
    </source>
</reference>
<sequence>MSSHCQGGRPPFTPQVLTNYRSLLAPEYPGLAPTPPLEELYEVPITWETPLPVTIPENLPPTQVPALPMEDFEQTFSFPIFDIETDPEFEAAMLNLSQYYLEPTEEPPVLTMEEMLAQEHEHLLRAETAAKKSYEMWLRELFGVVLPSNEITM</sequence>
<dbReference type="Proteomes" id="UP000823749">
    <property type="component" value="Chromosome 11"/>
</dbReference>
<dbReference type="EMBL" id="JACTNZ010000011">
    <property type="protein sequence ID" value="KAG5523833.1"/>
    <property type="molecule type" value="Genomic_DNA"/>
</dbReference>
<protein>
    <submittedName>
        <fullName evidence="1">Uncharacterized protein</fullName>
    </submittedName>
</protein>
<accession>A0AAV6I5N5</accession>